<reference evidence="17 18" key="1">
    <citation type="submission" date="2019-04" db="EMBL/GenBank/DDBJ databases">
        <title>Comparative genomics and transcriptomics to analyze fruiting body development in filamentous ascomycetes.</title>
        <authorList>
            <consortium name="DOE Joint Genome Institute"/>
            <person name="Lutkenhaus R."/>
            <person name="Traeger S."/>
            <person name="Breuer J."/>
            <person name="Kuo A."/>
            <person name="Lipzen A."/>
            <person name="Pangilinan J."/>
            <person name="Dilworth D."/>
            <person name="Sandor L."/>
            <person name="Poggeler S."/>
            <person name="Barry K."/>
            <person name="Grigoriev I.V."/>
            <person name="Nowrousian M."/>
        </authorList>
    </citation>
    <scope>NUCLEOTIDE SEQUENCE [LARGE SCALE GENOMIC DNA]</scope>
    <source>
        <strain evidence="17 18">CBS 389.68</strain>
    </source>
</reference>
<dbReference type="Gene3D" id="3.30.950.10">
    <property type="entry name" value="Methyltransferase, Cobalt-precorrin-4 Transmethylase, Domain 2"/>
    <property type="match status" value="1"/>
</dbReference>
<dbReference type="InterPro" id="IPR006366">
    <property type="entry name" value="CobA/CysG_C"/>
</dbReference>
<dbReference type="GO" id="GO:0016491">
    <property type="term" value="F:oxidoreductase activity"/>
    <property type="evidence" value="ECO:0007669"/>
    <property type="project" value="UniProtKB-KW"/>
</dbReference>
<name>A0A4S2N2I2_9PEZI</name>
<evidence type="ECO:0000256" key="7">
    <source>
        <dbReference type="ARBA" id="ARBA00023027"/>
    </source>
</evidence>
<keyword evidence="9" id="KW-0627">Porphyrin biosynthesis</keyword>
<feature type="domain" description="Tetrapyrrole methylase" evidence="14">
    <location>
        <begin position="316"/>
        <end position="523"/>
    </location>
</feature>
<dbReference type="SUPFAM" id="SSF51735">
    <property type="entry name" value="NAD(P)-binding Rossmann-fold domains"/>
    <property type="match status" value="1"/>
</dbReference>
<evidence type="ECO:0000313" key="18">
    <source>
        <dbReference type="Proteomes" id="UP000298138"/>
    </source>
</evidence>
<dbReference type="InterPro" id="IPR035996">
    <property type="entry name" value="4pyrrol_Methylase_sf"/>
</dbReference>
<evidence type="ECO:0000313" key="17">
    <source>
        <dbReference type="EMBL" id="TGZ83287.1"/>
    </source>
</evidence>
<dbReference type="InterPro" id="IPR036291">
    <property type="entry name" value="NAD(P)-bd_dom_sf"/>
</dbReference>
<keyword evidence="6" id="KW-0560">Oxidoreductase</keyword>
<dbReference type="FunFam" id="3.30.950.10:FF:000005">
    <property type="entry name" value="Uroporphyrin-III c-methyltransferase, putative"/>
    <property type="match status" value="1"/>
</dbReference>
<gene>
    <name evidence="17" type="ORF">EX30DRAFT_354419</name>
</gene>
<keyword evidence="2 12" id="KW-0489">Methyltransferase</keyword>
<dbReference type="PANTHER" id="PTHR45790">
    <property type="entry name" value="SIROHEME SYNTHASE-RELATED"/>
    <property type="match status" value="1"/>
</dbReference>
<keyword evidence="5" id="KW-0949">S-adenosyl-L-methionine</keyword>
<feature type="compositionally biased region" description="Low complexity" evidence="13">
    <location>
        <begin position="1"/>
        <end position="29"/>
    </location>
</feature>
<dbReference type="GO" id="GO:0009086">
    <property type="term" value="P:methionine biosynthetic process"/>
    <property type="evidence" value="ECO:0007669"/>
    <property type="project" value="UniProtKB-KW"/>
</dbReference>
<dbReference type="InterPro" id="IPR028281">
    <property type="entry name" value="Sirohaem_synthase_central"/>
</dbReference>
<keyword evidence="7" id="KW-0520">NAD</keyword>
<evidence type="ECO:0000256" key="6">
    <source>
        <dbReference type="ARBA" id="ARBA00023002"/>
    </source>
</evidence>
<sequence length="563" mass="61368">MPSLTSTTTPSPASSTTTTNDTTVPRRTPLLTGTDCTGQVHLVIGNNALASSRCAKLLESGVTIKLIAPSTSDGAGLYHGLQRRVEDGEIELVPREFVKEDLTKLGREEVDYVVDRVFVTLPVDCVQCTYISALCRRLRIPVNVVDSPFLSTFSLLSSHTDGPLQIAVTTSGNGCKLANRIRREIVAGLPVGIGKTCDQIGRLRRRLWSHDGKDDDGTLREFRAGEEDESQEQKSTFNALVTPEDPKAVKMRRIRWLSQICEYWPLEKLCALNNADIDSLFQDYVDFSSLNEPSTQPTDPAIPETSSTPFSRQPTISLVGSGPGHPSLLTRAALNEINTADLILADKLVPSGILSLIPRRTPIFIAKKFPGNADAAQAELLTKGLEALQSGQKVVRLKQGDPYIYGRGAEEFDFFREHGYTPAVVPGLSSGLCGPLFAAIPATHRGVADQVLLCTGTGRKGAMCEIPEWVKSRTTVFLMALHRLKDVVEAMRERGWPMECPCAVVERASCPDQRVVRTRLGDVVAAVDEVGSRPPGILVVGWACEVLEKGGKSWVVEEGFKDY</sequence>
<dbReference type="EMBL" id="ML220114">
    <property type="protein sequence ID" value="TGZ83287.1"/>
    <property type="molecule type" value="Genomic_DNA"/>
</dbReference>
<evidence type="ECO:0000256" key="3">
    <source>
        <dbReference type="ARBA" id="ARBA00022605"/>
    </source>
</evidence>
<comment type="similarity">
    <text evidence="1 12">Belongs to the precorrin methyltransferase family.</text>
</comment>
<dbReference type="GO" id="GO:0000103">
    <property type="term" value="P:sulfate assimilation"/>
    <property type="evidence" value="ECO:0007669"/>
    <property type="project" value="InterPro"/>
</dbReference>
<dbReference type="InterPro" id="IPR014777">
    <property type="entry name" value="4pyrrole_Mease_sub1"/>
</dbReference>
<dbReference type="InterPro" id="IPR028162">
    <property type="entry name" value="Met8_C"/>
</dbReference>
<evidence type="ECO:0000256" key="11">
    <source>
        <dbReference type="ARBA" id="ARBA00055636"/>
    </source>
</evidence>
<dbReference type="CDD" id="cd11642">
    <property type="entry name" value="SUMT"/>
    <property type="match status" value="1"/>
</dbReference>
<evidence type="ECO:0000256" key="1">
    <source>
        <dbReference type="ARBA" id="ARBA00005879"/>
    </source>
</evidence>
<dbReference type="PROSITE" id="PS00840">
    <property type="entry name" value="SUMT_2"/>
    <property type="match status" value="1"/>
</dbReference>
<organism evidence="17 18">
    <name type="scientific">Ascodesmis nigricans</name>
    <dbReference type="NCBI Taxonomy" id="341454"/>
    <lineage>
        <taxon>Eukaryota</taxon>
        <taxon>Fungi</taxon>
        <taxon>Dikarya</taxon>
        <taxon>Ascomycota</taxon>
        <taxon>Pezizomycotina</taxon>
        <taxon>Pezizomycetes</taxon>
        <taxon>Pezizales</taxon>
        <taxon>Ascodesmidaceae</taxon>
        <taxon>Ascodesmis</taxon>
    </lineage>
</organism>
<evidence type="ECO:0000256" key="4">
    <source>
        <dbReference type="ARBA" id="ARBA00022679"/>
    </source>
</evidence>
<feature type="domain" description="Siroheme biosynthesis protein Met8 C-terminal" evidence="15">
    <location>
        <begin position="248"/>
        <end position="284"/>
    </location>
</feature>
<evidence type="ECO:0000256" key="10">
    <source>
        <dbReference type="ARBA" id="ARBA00052360"/>
    </source>
</evidence>
<dbReference type="Gene3D" id="3.40.1010.10">
    <property type="entry name" value="Cobalt-precorrin-4 Transmethylase, Domain 1"/>
    <property type="match status" value="1"/>
</dbReference>
<dbReference type="PIRSF" id="PIRSF036555">
    <property type="entry name" value="SUMT_yeast"/>
    <property type="match status" value="1"/>
</dbReference>
<dbReference type="OrthoDB" id="508204at2759"/>
<dbReference type="FunFam" id="3.40.1010.10:FF:000006">
    <property type="entry name" value="Siroheme synthase, putative"/>
    <property type="match status" value="1"/>
</dbReference>
<dbReference type="InterPro" id="IPR012066">
    <property type="entry name" value="Met1_fungi"/>
</dbReference>
<proteinExistence type="inferred from homology"/>
<dbReference type="GO" id="GO:0019354">
    <property type="term" value="P:siroheme biosynthetic process"/>
    <property type="evidence" value="ECO:0007669"/>
    <property type="project" value="InterPro"/>
</dbReference>
<dbReference type="Pfam" id="PF14824">
    <property type="entry name" value="Sirohm_synth_M"/>
    <property type="match status" value="1"/>
</dbReference>
<evidence type="ECO:0000256" key="8">
    <source>
        <dbReference type="ARBA" id="ARBA00023167"/>
    </source>
</evidence>
<comment type="catalytic activity">
    <reaction evidence="10">
        <text>uroporphyrinogen III + 2 S-adenosyl-L-methionine = precorrin-2 + 2 S-adenosyl-L-homocysteine + H(+)</text>
        <dbReference type="Rhea" id="RHEA:32459"/>
        <dbReference type="ChEBI" id="CHEBI:15378"/>
        <dbReference type="ChEBI" id="CHEBI:57308"/>
        <dbReference type="ChEBI" id="CHEBI:57856"/>
        <dbReference type="ChEBI" id="CHEBI:58827"/>
        <dbReference type="ChEBI" id="CHEBI:59789"/>
        <dbReference type="EC" id="2.1.1.107"/>
    </reaction>
</comment>
<dbReference type="InParanoid" id="A0A4S2N2I2"/>
<keyword evidence="3" id="KW-0028">Amino-acid biosynthesis</keyword>
<evidence type="ECO:0000256" key="2">
    <source>
        <dbReference type="ARBA" id="ARBA00022603"/>
    </source>
</evidence>
<comment type="function">
    <text evidence="11">Siroheme synthase involved in methionine biosynthesis.</text>
</comment>
<keyword evidence="18" id="KW-1185">Reference proteome</keyword>
<dbReference type="PANTHER" id="PTHR45790:SF6">
    <property type="entry name" value="UROPORPHYRINOGEN-III C-METHYLTRANSFERASE"/>
    <property type="match status" value="1"/>
</dbReference>
<evidence type="ECO:0000259" key="16">
    <source>
        <dbReference type="Pfam" id="PF14824"/>
    </source>
</evidence>
<accession>A0A4S2N2I2</accession>
<keyword evidence="4 12" id="KW-0808">Transferase</keyword>
<dbReference type="Pfam" id="PF13241">
    <property type="entry name" value="NAD_binding_7"/>
    <property type="match status" value="1"/>
</dbReference>
<keyword evidence="8" id="KW-0486">Methionine biosynthesis</keyword>
<dbReference type="SUPFAM" id="SSF53790">
    <property type="entry name" value="Tetrapyrrole methylase"/>
    <property type="match status" value="1"/>
</dbReference>
<dbReference type="FunCoup" id="A0A4S2N2I2">
    <property type="interactions" value="408"/>
</dbReference>
<evidence type="ECO:0000259" key="14">
    <source>
        <dbReference type="Pfam" id="PF00590"/>
    </source>
</evidence>
<dbReference type="STRING" id="341454.A0A4S2N2I2"/>
<dbReference type="SUPFAM" id="SSF75615">
    <property type="entry name" value="Siroheme synthase middle domains-like"/>
    <property type="match status" value="1"/>
</dbReference>
<dbReference type="GO" id="GO:0004851">
    <property type="term" value="F:uroporphyrin-III C-methyltransferase activity"/>
    <property type="evidence" value="ECO:0007669"/>
    <property type="project" value="UniProtKB-EC"/>
</dbReference>
<dbReference type="InterPro" id="IPR003043">
    <property type="entry name" value="Uropor_MeTrfase_CS"/>
</dbReference>
<dbReference type="Proteomes" id="UP000298138">
    <property type="component" value="Unassembled WGS sequence"/>
</dbReference>
<dbReference type="InterPro" id="IPR050161">
    <property type="entry name" value="Siro_Cobalamin_biosynth"/>
</dbReference>
<feature type="region of interest" description="Disordered" evidence="13">
    <location>
        <begin position="1"/>
        <end position="31"/>
    </location>
</feature>
<dbReference type="AlphaFoldDB" id="A0A4S2N2I2"/>
<evidence type="ECO:0000256" key="9">
    <source>
        <dbReference type="ARBA" id="ARBA00023244"/>
    </source>
</evidence>
<evidence type="ECO:0000256" key="5">
    <source>
        <dbReference type="ARBA" id="ARBA00022691"/>
    </source>
</evidence>
<evidence type="ECO:0000256" key="12">
    <source>
        <dbReference type="RuleBase" id="RU003960"/>
    </source>
</evidence>
<protein>
    <submittedName>
        <fullName evidence="17">Uroporphyrin-III C-methyltransferase</fullName>
    </submittedName>
</protein>
<dbReference type="InterPro" id="IPR000878">
    <property type="entry name" value="4pyrrol_Mease"/>
</dbReference>
<dbReference type="Pfam" id="PF14823">
    <property type="entry name" value="Sirohm_synth_C"/>
    <property type="match status" value="1"/>
</dbReference>
<dbReference type="Gene3D" id="3.40.50.720">
    <property type="entry name" value="NAD(P)-binding Rossmann-like Domain"/>
    <property type="match status" value="1"/>
</dbReference>
<feature type="region of interest" description="Disordered" evidence="13">
    <location>
        <begin position="291"/>
        <end position="312"/>
    </location>
</feature>
<dbReference type="GO" id="GO:0032259">
    <property type="term" value="P:methylation"/>
    <property type="evidence" value="ECO:0007669"/>
    <property type="project" value="UniProtKB-KW"/>
</dbReference>
<dbReference type="InterPro" id="IPR014776">
    <property type="entry name" value="4pyrrole_Mease_sub2"/>
</dbReference>
<evidence type="ECO:0000256" key="13">
    <source>
        <dbReference type="SAM" id="MobiDB-lite"/>
    </source>
</evidence>
<evidence type="ECO:0000259" key="15">
    <source>
        <dbReference type="Pfam" id="PF14823"/>
    </source>
</evidence>
<feature type="domain" description="Siroheme synthase central" evidence="16">
    <location>
        <begin position="161"/>
        <end position="186"/>
    </location>
</feature>
<dbReference type="Pfam" id="PF00590">
    <property type="entry name" value="TP_methylase"/>
    <property type="match status" value="1"/>
</dbReference>